<dbReference type="GO" id="GO:0008374">
    <property type="term" value="F:O-acyltransferase activity"/>
    <property type="evidence" value="ECO:0007669"/>
    <property type="project" value="InterPro"/>
</dbReference>
<sequence>MLKNLAINMKNPTQAKWGNKLGFWLFPLPMVHYEDPLDYCRTTRSTARIKKSSFESSLTFALATSLATKLVEYIANKINTSTTLGFSNLIGPADEIEFCDNHVTHIIPTAYVNHTSIVMHFISYSGKGKLVALVSDHVVPDPQQLCSDCTDALHRMKEAAHK</sequence>
<organism evidence="2">
    <name type="scientific">Picea sitchensis</name>
    <name type="common">Sitka spruce</name>
    <name type="synonym">Pinus sitchensis</name>
    <dbReference type="NCBI Taxonomy" id="3332"/>
    <lineage>
        <taxon>Eukaryota</taxon>
        <taxon>Viridiplantae</taxon>
        <taxon>Streptophyta</taxon>
        <taxon>Embryophyta</taxon>
        <taxon>Tracheophyta</taxon>
        <taxon>Spermatophyta</taxon>
        <taxon>Pinopsida</taxon>
        <taxon>Pinidae</taxon>
        <taxon>Conifers I</taxon>
        <taxon>Pinales</taxon>
        <taxon>Pinaceae</taxon>
        <taxon>Picea</taxon>
    </lineage>
</organism>
<accession>D5AC33</accession>
<dbReference type="GO" id="GO:0005886">
    <property type="term" value="C:plasma membrane"/>
    <property type="evidence" value="ECO:0007669"/>
    <property type="project" value="TreeGrafter"/>
</dbReference>
<evidence type="ECO:0000259" key="1">
    <source>
        <dbReference type="Pfam" id="PF06974"/>
    </source>
</evidence>
<dbReference type="PANTHER" id="PTHR31650:SF1">
    <property type="entry name" value="WAX ESTER SYNTHASE_DIACYLGLYCEROL ACYLTRANSFERASE 4-RELATED"/>
    <property type="match status" value="1"/>
</dbReference>
<name>D5AC33_PICSI</name>
<dbReference type="PANTHER" id="PTHR31650">
    <property type="entry name" value="O-ACYLTRANSFERASE (WSD1-LIKE) FAMILY PROTEIN"/>
    <property type="match status" value="1"/>
</dbReference>
<dbReference type="EMBL" id="BT123804">
    <property type="protein sequence ID" value="ADE77102.1"/>
    <property type="molecule type" value="mRNA"/>
</dbReference>
<proteinExistence type="evidence at transcript level"/>
<reference evidence="2" key="1">
    <citation type="submission" date="2010-04" db="EMBL/GenBank/DDBJ databases">
        <authorList>
            <person name="Reid K.E."/>
            <person name="Liao N."/>
            <person name="Chan S."/>
            <person name="Docking R."/>
            <person name="Taylor G."/>
            <person name="Moore R."/>
            <person name="Mayo M."/>
            <person name="Munro S."/>
            <person name="King J."/>
            <person name="Yanchuk A."/>
            <person name="Holt R."/>
            <person name="Jones S."/>
            <person name="Marra M."/>
            <person name="Ritland C.E."/>
            <person name="Ritland K."/>
            <person name="Bohlmann J."/>
        </authorList>
    </citation>
    <scope>NUCLEOTIDE SEQUENCE</scope>
    <source>
        <tissue evidence="2">Bud</tissue>
    </source>
</reference>
<protein>
    <recommendedName>
        <fullName evidence="1">O-acyltransferase WSD1 C-terminal domain-containing protein</fullName>
    </recommendedName>
</protein>
<feature type="domain" description="O-acyltransferase WSD1 C-terminal" evidence="1">
    <location>
        <begin position="17"/>
        <end position="157"/>
    </location>
</feature>
<dbReference type="InterPro" id="IPR045034">
    <property type="entry name" value="O-acyltransferase_WSD1-like"/>
</dbReference>
<dbReference type="GO" id="GO:0019432">
    <property type="term" value="P:triglyceride biosynthetic process"/>
    <property type="evidence" value="ECO:0007669"/>
    <property type="project" value="TreeGrafter"/>
</dbReference>
<dbReference type="AlphaFoldDB" id="D5AC33"/>
<dbReference type="Pfam" id="PF06974">
    <property type="entry name" value="WS_DGAT_C"/>
    <property type="match status" value="1"/>
</dbReference>
<evidence type="ECO:0000313" key="2">
    <source>
        <dbReference type="EMBL" id="ADE77102.1"/>
    </source>
</evidence>
<dbReference type="InterPro" id="IPR009721">
    <property type="entry name" value="O-acyltransferase_WSD1_C"/>
</dbReference>